<feature type="compositionally biased region" description="Low complexity" evidence="1">
    <location>
        <begin position="20"/>
        <end position="31"/>
    </location>
</feature>
<feature type="region of interest" description="Disordered" evidence="1">
    <location>
        <begin position="1"/>
        <end position="97"/>
    </location>
</feature>
<dbReference type="Proteomes" id="UP000186551">
    <property type="component" value="Unassembled WGS sequence"/>
</dbReference>
<dbReference type="EMBL" id="LVWA01000005">
    <property type="protein sequence ID" value="OKL40323.1"/>
    <property type="molecule type" value="Genomic_DNA"/>
</dbReference>
<accession>A0A1Q5PDR4</accession>
<dbReference type="AlphaFoldDB" id="A0A1Q5PDR4"/>
<comment type="caution">
    <text evidence="2">The sequence shown here is derived from an EMBL/GenBank/DDBJ whole genome shotgun (WGS) entry which is preliminary data.</text>
</comment>
<proteinExistence type="predicted"/>
<evidence type="ECO:0000256" key="1">
    <source>
        <dbReference type="SAM" id="MobiDB-lite"/>
    </source>
</evidence>
<reference evidence="2 3" key="1">
    <citation type="submission" date="2016-03" db="EMBL/GenBank/DDBJ databases">
        <title>Genome sequence of Pontibacter sp. nov., of the family cytophagaceae, isolated from marine sediment of the Yellow Sea, China.</title>
        <authorList>
            <person name="Zhang G."/>
            <person name="Zhang R."/>
        </authorList>
    </citation>
    <scope>NUCLEOTIDE SEQUENCE [LARGE SCALE GENOMIC DNA]</scope>
    <source>
        <strain evidence="2 3">S10-8</strain>
    </source>
</reference>
<gene>
    <name evidence="2" type="ORF">A3841_18550</name>
</gene>
<feature type="compositionally biased region" description="Basic and acidic residues" evidence="1">
    <location>
        <begin position="1"/>
        <end position="18"/>
    </location>
</feature>
<feature type="compositionally biased region" description="Basic and acidic residues" evidence="1">
    <location>
        <begin position="137"/>
        <end position="152"/>
    </location>
</feature>
<dbReference type="OrthoDB" id="850974at2"/>
<sequence>MNFDYRNDRSAFGQREEGSFGESGSMSAASGKPHYGRDNASMRGNDYYGTQGYNNDYSRGNYSASTYGSVRSGKGGYTASQSGSMDRNYIEFPDYSNRPTYGSYAGSRAYTDFIDHNYGYTKSGLGSGRYSSSTYSTRDDKKLRSTYDHKQDAPASRAPFRSSNQSRYSENDGRRR</sequence>
<protein>
    <submittedName>
        <fullName evidence="2">Uncharacterized protein</fullName>
    </submittedName>
</protein>
<name>A0A1Q5PDR4_9BACT</name>
<feature type="compositionally biased region" description="Polar residues" evidence="1">
    <location>
        <begin position="51"/>
        <end position="69"/>
    </location>
</feature>
<organism evidence="2 3">
    <name type="scientific">Pontibacter flavimaris</name>
    <dbReference type="NCBI Taxonomy" id="1797110"/>
    <lineage>
        <taxon>Bacteria</taxon>
        <taxon>Pseudomonadati</taxon>
        <taxon>Bacteroidota</taxon>
        <taxon>Cytophagia</taxon>
        <taxon>Cytophagales</taxon>
        <taxon>Hymenobacteraceae</taxon>
        <taxon>Pontibacter</taxon>
    </lineage>
</organism>
<evidence type="ECO:0000313" key="3">
    <source>
        <dbReference type="Proteomes" id="UP000186551"/>
    </source>
</evidence>
<dbReference type="RefSeq" id="WP_073852426.1">
    <property type="nucleotide sequence ID" value="NZ_LVWA01000005.1"/>
</dbReference>
<evidence type="ECO:0000313" key="2">
    <source>
        <dbReference type="EMBL" id="OKL40323.1"/>
    </source>
</evidence>
<feature type="region of interest" description="Disordered" evidence="1">
    <location>
        <begin position="120"/>
        <end position="176"/>
    </location>
</feature>
<keyword evidence="3" id="KW-1185">Reference proteome</keyword>